<organism evidence="2 3">
    <name type="scientific">Patellaria atrata CBS 101060</name>
    <dbReference type="NCBI Taxonomy" id="1346257"/>
    <lineage>
        <taxon>Eukaryota</taxon>
        <taxon>Fungi</taxon>
        <taxon>Dikarya</taxon>
        <taxon>Ascomycota</taxon>
        <taxon>Pezizomycotina</taxon>
        <taxon>Dothideomycetes</taxon>
        <taxon>Dothideomycetes incertae sedis</taxon>
        <taxon>Patellariales</taxon>
        <taxon>Patellariaceae</taxon>
        <taxon>Patellaria</taxon>
    </lineage>
</organism>
<dbReference type="InterPro" id="IPR036412">
    <property type="entry name" value="HAD-like_sf"/>
</dbReference>
<keyword evidence="3" id="KW-1185">Reference proteome</keyword>
<dbReference type="OrthoDB" id="1694274at2759"/>
<dbReference type="EMBL" id="MU006097">
    <property type="protein sequence ID" value="KAF2838231.1"/>
    <property type="molecule type" value="Genomic_DNA"/>
</dbReference>
<evidence type="ECO:0000313" key="3">
    <source>
        <dbReference type="Proteomes" id="UP000799429"/>
    </source>
</evidence>
<dbReference type="InterPro" id="IPR023214">
    <property type="entry name" value="HAD_sf"/>
</dbReference>
<dbReference type="PANTHER" id="PTHR47829:SF1">
    <property type="entry name" value="HAD FAMILY PHOSPHATASE"/>
    <property type="match status" value="1"/>
</dbReference>
<protein>
    <submittedName>
        <fullName evidence="2">HAD-like protein</fullName>
    </submittedName>
</protein>
<name>A0A9P4S8V8_9PEZI</name>
<accession>A0A9P4S8V8</accession>
<proteinExistence type="predicted"/>
<evidence type="ECO:0000256" key="1">
    <source>
        <dbReference type="SAM" id="MobiDB-lite"/>
    </source>
</evidence>
<comment type="caution">
    <text evidence="2">The sequence shown here is derived from an EMBL/GenBank/DDBJ whole genome shotgun (WGS) entry which is preliminary data.</text>
</comment>
<sequence length="301" mass="32819">MSPSKTPKAILFDIGGVCVISPFRAILDYELHNHIPIGWINFSIARSSPQGAWPRLERGEIPLDDAWFAQFSADLTNPSLWAEFLSSKAPHERPKVTDPTTPPQIDAKTLFWDMMRISRTPDPEMYPALVALVASGKFLIAALSNTVKFPVGIRDERGDLFNGGSHSPIPSSSFSSSVTPDPNTTTGDGGNGPHTTLNPLAYLFTPYISSAHCGLRKPDPRIYHYALAELNRVARAQGRGELEMRDVLFLDDIGANLKAARRVGMRTLKVELGRTGEAVRELEGVTGLDLSGVTGTGRARL</sequence>
<dbReference type="Gene3D" id="1.10.150.240">
    <property type="entry name" value="Putative phosphatase, domain 2"/>
    <property type="match status" value="1"/>
</dbReference>
<dbReference type="InterPro" id="IPR023198">
    <property type="entry name" value="PGP-like_dom2"/>
</dbReference>
<gene>
    <name evidence="2" type="ORF">M501DRAFT_976447</name>
</gene>
<feature type="compositionally biased region" description="Low complexity" evidence="1">
    <location>
        <begin position="165"/>
        <end position="186"/>
    </location>
</feature>
<dbReference type="InterPro" id="IPR052898">
    <property type="entry name" value="ACAD10-like"/>
</dbReference>
<reference evidence="2" key="1">
    <citation type="journal article" date="2020" name="Stud. Mycol.">
        <title>101 Dothideomycetes genomes: a test case for predicting lifestyles and emergence of pathogens.</title>
        <authorList>
            <person name="Haridas S."/>
            <person name="Albert R."/>
            <person name="Binder M."/>
            <person name="Bloem J."/>
            <person name="Labutti K."/>
            <person name="Salamov A."/>
            <person name="Andreopoulos B."/>
            <person name="Baker S."/>
            <person name="Barry K."/>
            <person name="Bills G."/>
            <person name="Bluhm B."/>
            <person name="Cannon C."/>
            <person name="Castanera R."/>
            <person name="Culley D."/>
            <person name="Daum C."/>
            <person name="Ezra D."/>
            <person name="Gonzalez J."/>
            <person name="Henrissat B."/>
            <person name="Kuo A."/>
            <person name="Liang C."/>
            <person name="Lipzen A."/>
            <person name="Lutzoni F."/>
            <person name="Magnuson J."/>
            <person name="Mondo S."/>
            <person name="Nolan M."/>
            <person name="Ohm R."/>
            <person name="Pangilinan J."/>
            <person name="Park H.-J."/>
            <person name="Ramirez L."/>
            <person name="Alfaro M."/>
            <person name="Sun H."/>
            <person name="Tritt A."/>
            <person name="Yoshinaga Y."/>
            <person name="Zwiers L.-H."/>
            <person name="Turgeon B."/>
            <person name="Goodwin S."/>
            <person name="Spatafora J."/>
            <person name="Crous P."/>
            <person name="Grigoriev I."/>
        </authorList>
    </citation>
    <scope>NUCLEOTIDE SEQUENCE</scope>
    <source>
        <strain evidence="2">CBS 101060</strain>
    </source>
</reference>
<dbReference type="Proteomes" id="UP000799429">
    <property type="component" value="Unassembled WGS sequence"/>
</dbReference>
<dbReference type="PANTHER" id="PTHR47829">
    <property type="entry name" value="HYDROLASE, PUTATIVE (AFU_ORTHOLOGUE AFUA_1G12880)-RELATED"/>
    <property type="match status" value="1"/>
</dbReference>
<feature type="region of interest" description="Disordered" evidence="1">
    <location>
        <begin position="162"/>
        <end position="194"/>
    </location>
</feature>
<dbReference type="AlphaFoldDB" id="A0A9P4S8V8"/>
<evidence type="ECO:0000313" key="2">
    <source>
        <dbReference type="EMBL" id="KAF2838231.1"/>
    </source>
</evidence>
<dbReference type="SUPFAM" id="SSF56784">
    <property type="entry name" value="HAD-like"/>
    <property type="match status" value="1"/>
</dbReference>
<dbReference type="Gene3D" id="3.40.50.1000">
    <property type="entry name" value="HAD superfamily/HAD-like"/>
    <property type="match status" value="1"/>
</dbReference>